<evidence type="ECO:0000313" key="2">
    <source>
        <dbReference type="Proteomes" id="UP000777935"/>
    </source>
</evidence>
<name>A0ABX2IVB3_9RHOB</name>
<gene>
    <name evidence="1" type="ORF">HRQ87_18950</name>
</gene>
<comment type="caution">
    <text evidence="1">The sequence shown here is derived from an EMBL/GenBank/DDBJ whole genome shotgun (WGS) entry which is preliminary data.</text>
</comment>
<dbReference type="Proteomes" id="UP000777935">
    <property type="component" value="Unassembled WGS sequence"/>
</dbReference>
<sequence length="219" mass="23638">MTIQPFSPVSGIDGVYIGRAGKLNCIAFRLRDGGLCLYSPVTGLETSESHSLAKLGGVSMILAPNHYHNRGLTGHVKAFPNASLVCSKDAVPRLKKITGLTFDGIDTLKSQLADNQRILQPEGLKTGELWVEVRTRSEIAWIVTDAFSAKLHSPGVYVEALNMLGTFPRYGVKDASVFKDWANTQLSTDGPTILLSCHGSPVTAPDLDAQLISLLEDVF</sequence>
<organism evidence="1 2">
    <name type="scientific">Parasulfitobacter algicola</name>
    <dbReference type="NCBI Taxonomy" id="2614809"/>
    <lineage>
        <taxon>Bacteria</taxon>
        <taxon>Pseudomonadati</taxon>
        <taxon>Pseudomonadota</taxon>
        <taxon>Alphaproteobacteria</taxon>
        <taxon>Rhodobacterales</taxon>
        <taxon>Roseobacteraceae</taxon>
        <taxon>Parasulfitobacter</taxon>
    </lineage>
</organism>
<dbReference type="EMBL" id="JABUFE010000021">
    <property type="protein sequence ID" value="NSX56864.1"/>
    <property type="molecule type" value="Genomic_DNA"/>
</dbReference>
<evidence type="ECO:0000313" key="1">
    <source>
        <dbReference type="EMBL" id="NSX56864.1"/>
    </source>
</evidence>
<reference evidence="1 2" key="1">
    <citation type="submission" date="2020-06" db="EMBL/GenBank/DDBJ databases">
        <title>Sulfitobacter algicola sp. nov., isolated from green algae.</title>
        <authorList>
            <person name="Wang C."/>
        </authorList>
    </citation>
    <scope>NUCLEOTIDE SEQUENCE [LARGE SCALE GENOMIC DNA]</scope>
    <source>
        <strain evidence="1 2">1151</strain>
    </source>
</reference>
<proteinExistence type="predicted"/>
<dbReference type="RefSeq" id="WP_174140015.1">
    <property type="nucleotide sequence ID" value="NZ_JABUFE010000021.1"/>
</dbReference>
<evidence type="ECO:0008006" key="3">
    <source>
        <dbReference type="Google" id="ProtNLM"/>
    </source>
</evidence>
<protein>
    <recommendedName>
        <fullName evidence="3">Metallo-beta-lactamase domain-containing protein</fullName>
    </recommendedName>
</protein>
<keyword evidence="2" id="KW-1185">Reference proteome</keyword>
<accession>A0ABX2IVB3</accession>